<dbReference type="EMBL" id="JAGGLD010000003">
    <property type="protein sequence ID" value="MBP2001375.1"/>
    <property type="molecule type" value="Genomic_DNA"/>
</dbReference>
<dbReference type="Proteomes" id="UP001519288">
    <property type="component" value="Unassembled WGS sequence"/>
</dbReference>
<proteinExistence type="predicted"/>
<comment type="caution">
    <text evidence="1">The sequence shown here is derived from an EMBL/GenBank/DDBJ whole genome shotgun (WGS) entry which is preliminary data.</text>
</comment>
<accession>A0ABS4JI28</accession>
<gene>
    <name evidence="1" type="ORF">J2Z69_002418</name>
</gene>
<keyword evidence="2" id="KW-1185">Reference proteome</keyword>
<dbReference type="Pfam" id="PF24715">
    <property type="entry name" value="YxiF"/>
    <property type="match status" value="1"/>
</dbReference>
<dbReference type="InterPro" id="IPR057807">
    <property type="entry name" value="YxiF"/>
</dbReference>
<reference evidence="1 2" key="1">
    <citation type="submission" date="2021-03" db="EMBL/GenBank/DDBJ databases">
        <title>Genomic Encyclopedia of Type Strains, Phase IV (KMG-IV): sequencing the most valuable type-strain genomes for metagenomic binning, comparative biology and taxonomic classification.</title>
        <authorList>
            <person name="Goeker M."/>
        </authorList>
    </citation>
    <scope>NUCLEOTIDE SEQUENCE [LARGE SCALE GENOMIC DNA]</scope>
    <source>
        <strain evidence="1 2">DSM 26806</strain>
    </source>
</reference>
<protein>
    <submittedName>
        <fullName evidence="1">Uncharacterized protein</fullName>
    </submittedName>
</protein>
<evidence type="ECO:0000313" key="2">
    <source>
        <dbReference type="Proteomes" id="UP001519288"/>
    </source>
</evidence>
<dbReference type="RefSeq" id="WP_209862546.1">
    <property type="nucleotide sequence ID" value="NZ_JAGGLD010000003.1"/>
</dbReference>
<evidence type="ECO:0000313" key="1">
    <source>
        <dbReference type="EMBL" id="MBP2001375.1"/>
    </source>
</evidence>
<organism evidence="1 2">
    <name type="scientific">Paenibacillus shirakamiensis</name>
    <dbReference type="NCBI Taxonomy" id="1265935"/>
    <lineage>
        <taxon>Bacteria</taxon>
        <taxon>Bacillati</taxon>
        <taxon>Bacillota</taxon>
        <taxon>Bacilli</taxon>
        <taxon>Bacillales</taxon>
        <taxon>Paenibacillaceae</taxon>
        <taxon>Paenibacillus</taxon>
    </lineage>
</organism>
<name>A0ABS4JI28_9BACL</name>
<sequence>MSSSDRQEKIKQLKINVKRKEVLSTLSGQIPVTIEDFLSIEETTRVSKKVYEIIDTITNQTELVKDYQINVNTLLHTKERTKGFQNNNVAILHRHDRDTGALVMTIESFWGNMNEILSFVGFKDGYRDLVVVDKDLQFGLCIERHEYHNNLVVW</sequence>